<evidence type="ECO:0000256" key="5">
    <source>
        <dbReference type="ARBA" id="ARBA00022556"/>
    </source>
</evidence>
<evidence type="ECO:0000256" key="1">
    <source>
        <dbReference type="ARBA" id="ARBA00002056"/>
    </source>
</evidence>
<dbReference type="NCBIfam" id="TIGR00215">
    <property type="entry name" value="lpxB"/>
    <property type="match status" value="1"/>
</dbReference>
<keyword evidence="5 10" id="KW-0441">Lipid A biosynthesis</keyword>
<accession>A0A562VN11</accession>
<evidence type="ECO:0000256" key="6">
    <source>
        <dbReference type="ARBA" id="ARBA00022676"/>
    </source>
</evidence>
<dbReference type="PANTHER" id="PTHR30372:SF4">
    <property type="entry name" value="LIPID-A-DISACCHARIDE SYNTHASE, MITOCHONDRIAL-RELATED"/>
    <property type="match status" value="1"/>
</dbReference>
<dbReference type="UniPathway" id="UPA00973"/>
<dbReference type="GO" id="GO:0008915">
    <property type="term" value="F:lipid-A-disaccharide synthase activity"/>
    <property type="evidence" value="ECO:0007669"/>
    <property type="project" value="UniProtKB-UniRule"/>
</dbReference>
<evidence type="ECO:0000256" key="4">
    <source>
        <dbReference type="ARBA" id="ARBA00022516"/>
    </source>
</evidence>
<keyword evidence="6 10" id="KW-0328">Glycosyltransferase</keyword>
<organism evidence="11 12">
    <name type="scientific">Geobacter argillaceus</name>
    <dbReference type="NCBI Taxonomy" id="345631"/>
    <lineage>
        <taxon>Bacteria</taxon>
        <taxon>Pseudomonadati</taxon>
        <taxon>Thermodesulfobacteriota</taxon>
        <taxon>Desulfuromonadia</taxon>
        <taxon>Geobacterales</taxon>
        <taxon>Geobacteraceae</taxon>
        <taxon>Geobacter</taxon>
    </lineage>
</organism>
<name>A0A562VN11_9BACT</name>
<evidence type="ECO:0000256" key="8">
    <source>
        <dbReference type="ARBA" id="ARBA00023098"/>
    </source>
</evidence>
<proteinExistence type="inferred from homology"/>
<protein>
    <recommendedName>
        <fullName evidence="3 10">Lipid-A-disaccharide synthase</fullName>
        <ecNumber evidence="2 10">2.4.1.182</ecNumber>
    </recommendedName>
</protein>
<gene>
    <name evidence="10" type="primary">lpxB</name>
    <name evidence="11" type="ORF">JN12_01969</name>
</gene>
<dbReference type="SUPFAM" id="SSF53756">
    <property type="entry name" value="UDP-Glycosyltransferase/glycogen phosphorylase"/>
    <property type="match status" value="1"/>
</dbReference>
<dbReference type="InterPro" id="IPR003835">
    <property type="entry name" value="Glyco_trans_19"/>
</dbReference>
<evidence type="ECO:0000256" key="3">
    <source>
        <dbReference type="ARBA" id="ARBA00020902"/>
    </source>
</evidence>
<reference evidence="11 12" key="1">
    <citation type="submission" date="2019-07" db="EMBL/GenBank/DDBJ databases">
        <title>Genomic Encyclopedia of Archaeal and Bacterial Type Strains, Phase II (KMG-II): from individual species to whole genera.</title>
        <authorList>
            <person name="Goeker M."/>
        </authorList>
    </citation>
    <scope>NUCLEOTIDE SEQUENCE [LARGE SCALE GENOMIC DNA]</scope>
    <source>
        <strain evidence="11 12">ATCC BAA-1139</strain>
    </source>
</reference>
<evidence type="ECO:0000256" key="9">
    <source>
        <dbReference type="ARBA" id="ARBA00048975"/>
    </source>
</evidence>
<keyword evidence="8 10" id="KW-0443">Lipid metabolism</keyword>
<dbReference type="GO" id="GO:0005543">
    <property type="term" value="F:phospholipid binding"/>
    <property type="evidence" value="ECO:0007669"/>
    <property type="project" value="TreeGrafter"/>
</dbReference>
<dbReference type="EMBL" id="VLLN01000010">
    <property type="protein sequence ID" value="TWJ19278.1"/>
    <property type="molecule type" value="Genomic_DNA"/>
</dbReference>
<dbReference type="HAMAP" id="MF_00392">
    <property type="entry name" value="LpxB"/>
    <property type="match status" value="1"/>
</dbReference>
<sequence>MGKRIMIVAGEASGDMYGARLVEEALQLESDVRFFGIGGADMRAAGVETLVDANTLAVMGLVEVVSQFRVIARAFSTLKRIIRTTPPDLLILIDYPGFNLRLAAVAKAAGVPVLYYISPKVWAWRPGRAKKIAATVSHVAVIFPFEVPIYEKVGAPVTFVGHPLLEMVAPAMTRAAALEAFGLTGGRVVGLFPGSRRSEITSLLPVMLAAAALLKERFPDLRFVLPLASSIERSLVDGLLAGAGVEATVVRGKNYDVMQVCDAIIAASGTVTLEIALMGIPEVIIYKVAPLTYAVGKRLVKVAHMGIGNIVAGERVVPELLQHEAEPLPIADAIGLYFTDRDYREMVVAKLKGIREKLGTPGASERVARLALGMAAGYEK</sequence>
<evidence type="ECO:0000256" key="2">
    <source>
        <dbReference type="ARBA" id="ARBA00012687"/>
    </source>
</evidence>
<comment type="function">
    <text evidence="1 10">Condensation of UDP-2,3-diacylglucosamine and 2,3-diacylglucosamine-1-phosphate to form lipid A disaccharide, a precursor of lipid A, a phosphorylated glycolipid that anchors the lipopolysaccharide to the outer membrane of the cell.</text>
</comment>
<comment type="catalytic activity">
    <reaction evidence="9 10">
        <text>a lipid X + a UDP-2-N,3-O-bis[(3R)-3-hydroxyacyl]-alpha-D-glucosamine = a lipid A disaccharide + UDP + H(+)</text>
        <dbReference type="Rhea" id="RHEA:67828"/>
        <dbReference type="ChEBI" id="CHEBI:15378"/>
        <dbReference type="ChEBI" id="CHEBI:58223"/>
        <dbReference type="ChEBI" id="CHEBI:137748"/>
        <dbReference type="ChEBI" id="CHEBI:176338"/>
        <dbReference type="ChEBI" id="CHEBI:176343"/>
        <dbReference type="EC" id="2.4.1.182"/>
    </reaction>
</comment>
<dbReference type="GO" id="GO:0016020">
    <property type="term" value="C:membrane"/>
    <property type="evidence" value="ECO:0007669"/>
    <property type="project" value="GOC"/>
</dbReference>
<evidence type="ECO:0000313" key="12">
    <source>
        <dbReference type="Proteomes" id="UP000319449"/>
    </source>
</evidence>
<dbReference type="PANTHER" id="PTHR30372">
    <property type="entry name" value="LIPID-A-DISACCHARIDE SYNTHASE"/>
    <property type="match status" value="1"/>
</dbReference>
<dbReference type="Pfam" id="PF02684">
    <property type="entry name" value="LpxB"/>
    <property type="match status" value="1"/>
</dbReference>
<dbReference type="EC" id="2.4.1.182" evidence="2 10"/>
<evidence type="ECO:0000256" key="10">
    <source>
        <dbReference type="HAMAP-Rule" id="MF_00392"/>
    </source>
</evidence>
<evidence type="ECO:0000313" key="11">
    <source>
        <dbReference type="EMBL" id="TWJ19278.1"/>
    </source>
</evidence>
<evidence type="ECO:0000256" key="7">
    <source>
        <dbReference type="ARBA" id="ARBA00022679"/>
    </source>
</evidence>
<dbReference type="AlphaFoldDB" id="A0A562VN11"/>
<comment type="caution">
    <text evidence="11">The sequence shown here is derived from an EMBL/GenBank/DDBJ whole genome shotgun (WGS) entry which is preliminary data.</text>
</comment>
<keyword evidence="7 10" id="KW-0808">Transferase</keyword>
<comment type="pathway">
    <text evidence="10">Bacterial outer membrane biogenesis; LPS lipid A biosynthesis.</text>
</comment>
<comment type="similarity">
    <text evidence="10">Belongs to the LpxB family.</text>
</comment>
<dbReference type="GO" id="GO:0009245">
    <property type="term" value="P:lipid A biosynthetic process"/>
    <property type="evidence" value="ECO:0007669"/>
    <property type="project" value="UniProtKB-UniRule"/>
</dbReference>
<keyword evidence="12" id="KW-1185">Reference proteome</keyword>
<dbReference type="Proteomes" id="UP000319449">
    <property type="component" value="Unassembled WGS sequence"/>
</dbReference>
<keyword evidence="4 10" id="KW-0444">Lipid biosynthesis</keyword>